<dbReference type="AlphaFoldDB" id="A0A8K0A0I5"/>
<dbReference type="SUPFAM" id="SSF117281">
    <property type="entry name" value="Kelch motif"/>
    <property type="match status" value="1"/>
</dbReference>
<keyword evidence="2" id="KW-0677">Repeat</keyword>
<sequence>MRRFGEEQSVTMSDDDDVNYIDIGGGYDYGRGGYGYYDYGIDDYHDDYDDNDHYDFDYDDYDHVQDDCIIKEGRKSEEDGSYLFEHHEHQRHLVAELNRQRTAREFLDMVVEVEGTQFPCHRAVLTTTPYFKTMLSPNFAESNSNVVPLHGIDSSSFSKILDFVYTGEIRISEGDVQNILETAHMLQFDKIVHYCQQVIQENISPSNCLGVMNLADVYGISGLKKKARDKAVSNFSEACQHEDFPILDISDILDLLTDEDLQVTNEDDVVNSVIRWLDMNPESSKTAMCTILPEIRLSRVRVSALQKLESHPLVQESEEWLAKIAAAKEEHLTGVPQLLAAGTKEDDANSTSRRGVSDDLAIIVGGWKAVNEQTSGGNSAQEMPLQSLICVNQDSRQCYHIANLPTPVSGYMSVASAGRHLYLTGGRVSPMVGQGPHPPPSRQAFLYDFPTDTWKKLPAIPRGRAGHQSAIVDGILYLVGGETDEATPGLSMDCYNSQEEAWLKPPTPPSIATSSGLTVTACRGKLVLIQVDNDKRSQTFRWGTYRRNVELKKLCVHAFDMKGDHWVYSDILVRLTLKDTDPVLLATVVDGKVYFSIVDEEAENNVYSYDVNANALKKEAGFVGNFLNITRRSNNDCIDTLTKYTYDYKRIGLCKQTCNTRQETPFPFALFGHISLETRKRSVGWYCRDLKKLETEEGQDGTV</sequence>
<gene>
    <name evidence="4" type="primary">KLHL24</name>
    <name evidence="4" type="ORF">BLAG_LOCUS19924</name>
</gene>
<dbReference type="PANTHER" id="PTHR24412">
    <property type="entry name" value="KELCH PROTEIN"/>
    <property type="match status" value="1"/>
</dbReference>
<dbReference type="Pfam" id="PF00651">
    <property type="entry name" value="BTB"/>
    <property type="match status" value="1"/>
</dbReference>
<evidence type="ECO:0000256" key="1">
    <source>
        <dbReference type="ARBA" id="ARBA00022441"/>
    </source>
</evidence>
<evidence type="ECO:0000313" key="4">
    <source>
        <dbReference type="EMBL" id="CAH1266274.1"/>
    </source>
</evidence>
<dbReference type="InterPro" id="IPR011705">
    <property type="entry name" value="BACK"/>
</dbReference>
<accession>A0A8K0A0I5</accession>
<dbReference type="PROSITE" id="PS50097">
    <property type="entry name" value="BTB"/>
    <property type="match status" value="1"/>
</dbReference>
<dbReference type="PANTHER" id="PTHR24412:SF272">
    <property type="entry name" value="KELCH-LIKE PROTEIN DIABLO"/>
    <property type="match status" value="1"/>
</dbReference>
<evidence type="ECO:0000313" key="5">
    <source>
        <dbReference type="Proteomes" id="UP000838412"/>
    </source>
</evidence>
<dbReference type="Gene3D" id="3.30.710.10">
    <property type="entry name" value="Potassium Channel Kv1.1, Chain A"/>
    <property type="match status" value="1"/>
</dbReference>
<dbReference type="OrthoDB" id="6077919at2759"/>
<protein>
    <submittedName>
        <fullName evidence="4">KLHL24 protein</fullName>
    </submittedName>
</protein>
<dbReference type="InterPro" id="IPR011333">
    <property type="entry name" value="SKP1/BTB/POZ_sf"/>
</dbReference>
<dbReference type="InterPro" id="IPR000210">
    <property type="entry name" value="BTB/POZ_dom"/>
</dbReference>
<keyword evidence="5" id="KW-1185">Reference proteome</keyword>
<dbReference type="Gene3D" id="1.25.40.420">
    <property type="match status" value="1"/>
</dbReference>
<dbReference type="InterPro" id="IPR015915">
    <property type="entry name" value="Kelch-typ_b-propeller"/>
</dbReference>
<name>A0A8K0A0I5_BRALA</name>
<dbReference type="SMART" id="SM00875">
    <property type="entry name" value="BACK"/>
    <property type="match status" value="1"/>
</dbReference>
<proteinExistence type="predicted"/>
<dbReference type="Gene3D" id="2.120.10.80">
    <property type="entry name" value="Kelch-type beta propeller"/>
    <property type="match status" value="1"/>
</dbReference>
<evidence type="ECO:0000259" key="3">
    <source>
        <dbReference type="PROSITE" id="PS50097"/>
    </source>
</evidence>
<dbReference type="Pfam" id="PF07707">
    <property type="entry name" value="BACK"/>
    <property type="match status" value="1"/>
</dbReference>
<dbReference type="SUPFAM" id="SSF54695">
    <property type="entry name" value="POZ domain"/>
    <property type="match status" value="1"/>
</dbReference>
<dbReference type="EMBL" id="OV696690">
    <property type="protein sequence ID" value="CAH1266274.1"/>
    <property type="molecule type" value="Genomic_DNA"/>
</dbReference>
<feature type="domain" description="BTB" evidence="3">
    <location>
        <begin position="107"/>
        <end position="173"/>
    </location>
</feature>
<organism evidence="4 5">
    <name type="scientific">Branchiostoma lanceolatum</name>
    <name type="common">Common lancelet</name>
    <name type="synonym">Amphioxus lanceolatum</name>
    <dbReference type="NCBI Taxonomy" id="7740"/>
    <lineage>
        <taxon>Eukaryota</taxon>
        <taxon>Metazoa</taxon>
        <taxon>Chordata</taxon>
        <taxon>Cephalochordata</taxon>
        <taxon>Leptocardii</taxon>
        <taxon>Amphioxiformes</taxon>
        <taxon>Branchiostomatidae</taxon>
        <taxon>Branchiostoma</taxon>
    </lineage>
</organism>
<evidence type="ECO:0000256" key="2">
    <source>
        <dbReference type="ARBA" id="ARBA00022737"/>
    </source>
</evidence>
<keyword evidence="1" id="KW-0880">Kelch repeat</keyword>
<reference evidence="4" key="1">
    <citation type="submission" date="2022-01" db="EMBL/GenBank/DDBJ databases">
        <authorList>
            <person name="Braso-Vives M."/>
        </authorList>
    </citation>
    <scope>NUCLEOTIDE SEQUENCE</scope>
</reference>
<dbReference type="Proteomes" id="UP000838412">
    <property type="component" value="Chromosome 5"/>
</dbReference>
<dbReference type="SMART" id="SM00225">
    <property type="entry name" value="BTB"/>
    <property type="match status" value="1"/>
</dbReference>